<evidence type="ECO:0000256" key="1">
    <source>
        <dbReference type="SAM" id="SignalP"/>
    </source>
</evidence>
<sequence precursor="true">MTFRAPLFAVIALAGFASQAAAHCQVPCGIYGDQRRFDEMLEDTETITKAIDQIGELSGTHDATGHNQLARWVVTKEDHATNVQRIIGDYFMAQRIKSDDSTYGKKLMAAHKVMVDAMKAKQAADPATAKALEKSIKDFYEAYEGKAYEAAHTH</sequence>
<dbReference type="AlphaFoldDB" id="A0A5C6ABX2"/>
<keyword evidence="1" id="KW-0732">Signal</keyword>
<dbReference type="InterPro" id="IPR036502">
    <property type="entry name" value="NiSOD_sf"/>
</dbReference>
<evidence type="ECO:0000313" key="2">
    <source>
        <dbReference type="EMBL" id="TWT96625.1"/>
    </source>
</evidence>
<dbReference type="GO" id="GO:0004784">
    <property type="term" value="F:superoxide dismutase activity"/>
    <property type="evidence" value="ECO:0007669"/>
    <property type="project" value="InterPro"/>
</dbReference>
<dbReference type="SUPFAM" id="SSF109770">
    <property type="entry name" value="Nickel-containing superoxide dismutase, NiSOD"/>
    <property type="match status" value="1"/>
</dbReference>
<keyword evidence="3" id="KW-1185">Reference proteome</keyword>
<dbReference type="GO" id="GO:0016151">
    <property type="term" value="F:nickel cation binding"/>
    <property type="evidence" value="ECO:0007669"/>
    <property type="project" value="InterPro"/>
</dbReference>
<dbReference type="InterPro" id="IPR014123">
    <property type="entry name" value="Superoxide_dismutase_Ni-type"/>
</dbReference>
<name>A0A5C6ABX2_9BACT</name>
<dbReference type="Proteomes" id="UP000317421">
    <property type="component" value="Unassembled WGS sequence"/>
</dbReference>
<reference evidence="2 3" key="1">
    <citation type="submission" date="2019-02" db="EMBL/GenBank/DDBJ databases">
        <title>Deep-cultivation of Planctomycetes and their phenomic and genomic characterization uncovers novel biology.</title>
        <authorList>
            <person name="Wiegand S."/>
            <person name="Jogler M."/>
            <person name="Boedeker C."/>
            <person name="Pinto D."/>
            <person name="Vollmers J."/>
            <person name="Rivas-Marin E."/>
            <person name="Kohn T."/>
            <person name="Peeters S.H."/>
            <person name="Heuer A."/>
            <person name="Rast P."/>
            <person name="Oberbeckmann S."/>
            <person name="Bunk B."/>
            <person name="Jeske O."/>
            <person name="Meyerdierks A."/>
            <person name="Storesund J.E."/>
            <person name="Kallscheuer N."/>
            <person name="Luecker S."/>
            <person name="Lage O.M."/>
            <person name="Pohl T."/>
            <person name="Merkel B.J."/>
            <person name="Hornburger P."/>
            <person name="Mueller R.-W."/>
            <person name="Bruemmer F."/>
            <person name="Labrenz M."/>
            <person name="Spormann A.M."/>
            <person name="Op Den Camp H."/>
            <person name="Overmann J."/>
            <person name="Amann R."/>
            <person name="Jetten M.S.M."/>
            <person name="Mascher T."/>
            <person name="Medema M.H."/>
            <person name="Devos D.P."/>
            <person name="Kaster A.-K."/>
            <person name="Ovreas L."/>
            <person name="Rohde M."/>
            <person name="Galperin M.Y."/>
            <person name="Jogler C."/>
        </authorList>
    </citation>
    <scope>NUCLEOTIDE SEQUENCE [LARGE SCALE GENOMIC DNA]</scope>
    <source>
        <strain evidence="2 3">Pla108</strain>
    </source>
</reference>
<accession>A0A5C6ABX2</accession>
<dbReference type="Gene3D" id="1.20.120.400">
    <property type="entry name" value="Nickel-containing superoxide dismutase"/>
    <property type="match status" value="1"/>
</dbReference>
<proteinExistence type="predicted"/>
<dbReference type="OrthoDB" id="9790847at2"/>
<dbReference type="RefSeq" id="WP_146445149.1">
    <property type="nucleotide sequence ID" value="NZ_SJPR01000003.1"/>
</dbReference>
<dbReference type="EMBL" id="SJPR01000003">
    <property type="protein sequence ID" value="TWT96625.1"/>
    <property type="molecule type" value="Genomic_DNA"/>
</dbReference>
<comment type="caution">
    <text evidence="2">The sequence shown here is derived from an EMBL/GenBank/DDBJ whole genome shotgun (WGS) entry which is preliminary data.</text>
</comment>
<organism evidence="2 3">
    <name type="scientific">Botrimarina colliarenosi</name>
    <dbReference type="NCBI Taxonomy" id="2528001"/>
    <lineage>
        <taxon>Bacteria</taxon>
        <taxon>Pseudomonadati</taxon>
        <taxon>Planctomycetota</taxon>
        <taxon>Planctomycetia</taxon>
        <taxon>Pirellulales</taxon>
        <taxon>Lacipirellulaceae</taxon>
        <taxon>Botrimarina</taxon>
    </lineage>
</organism>
<protein>
    <submittedName>
        <fullName evidence="2">Nickel-containing superoxide dismutase</fullName>
    </submittedName>
</protein>
<gene>
    <name evidence="2" type="ORF">Pla108_23940</name>
</gene>
<dbReference type="Pfam" id="PF09055">
    <property type="entry name" value="Sod_Ni"/>
    <property type="match status" value="1"/>
</dbReference>
<evidence type="ECO:0000313" key="3">
    <source>
        <dbReference type="Proteomes" id="UP000317421"/>
    </source>
</evidence>
<feature type="signal peptide" evidence="1">
    <location>
        <begin position="1"/>
        <end position="22"/>
    </location>
</feature>
<feature type="chain" id="PRO_5022821690" evidence="1">
    <location>
        <begin position="23"/>
        <end position="154"/>
    </location>
</feature>